<dbReference type="InterPro" id="IPR010099">
    <property type="entry name" value="SDR39U1"/>
</dbReference>
<name>A0ABT7NT94_9SPHI</name>
<keyword evidence="4" id="KW-1185">Reference proteome</keyword>
<dbReference type="NCBIfam" id="TIGR01777">
    <property type="entry name" value="yfcH"/>
    <property type="match status" value="1"/>
</dbReference>
<accession>A0ABT7NT94</accession>
<reference evidence="3" key="2">
    <citation type="journal article" date="2022" name="Sci. Total Environ.">
        <title>Prevalence, transmission, and molecular epidemiology of tet(X)-positive bacteria among humans, animals, and environmental niches in China: An epidemiological, and genomic-based study.</title>
        <authorList>
            <person name="Dong N."/>
            <person name="Zeng Y."/>
            <person name="Cai C."/>
            <person name="Sun C."/>
            <person name="Lu J."/>
            <person name="Liu C."/>
            <person name="Zhou H."/>
            <person name="Sun Q."/>
            <person name="Shu L."/>
            <person name="Wang H."/>
            <person name="Wang Y."/>
            <person name="Wang S."/>
            <person name="Wu C."/>
            <person name="Chan E.W."/>
            <person name="Chen G."/>
            <person name="Shen Z."/>
            <person name="Chen S."/>
            <person name="Zhang R."/>
        </authorList>
    </citation>
    <scope>NUCLEOTIDE SEQUENCE</scope>
    <source>
        <strain evidence="3">R1692</strain>
    </source>
</reference>
<dbReference type="PANTHER" id="PTHR11092">
    <property type="entry name" value="SUGAR NUCLEOTIDE EPIMERASE RELATED"/>
    <property type="match status" value="1"/>
</dbReference>
<gene>
    <name evidence="3" type="ORF">HX018_18250</name>
</gene>
<dbReference type="InterPro" id="IPR001509">
    <property type="entry name" value="Epimerase_deHydtase"/>
</dbReference>
<dbReference type="Proteomes" id="UP001170954">
    <property type="component" value="Unassembled WGS sequence"/>
</dbReference>
<reference evidence="3" key="1">
    <citation type="submission" date="2020-06" db="EMBL/GenBank/DDBJ databases">
        <authorList>
            <person name="Dong N."/>
        </authorList>
    </citation>
    <scope>NUCLEOTIDE SEQUENCE</scope>
    <source>
        <strain evidence="3">R1692</strain>
    </source>
</reference>
<evidence type="ECO:0000259" key="2">
    <source>
        <dbReference type="Pfam" id="PF01370"/>
    </source>
</evidence>
<protein>
    <submittedName>
        <fullName evidence="3">TIGR01777 family protein</fullName>
    </submittedName>
</protein>
<sequence length="303" mass="33734">MTKIVLAGGTGNLGNLLIPYFREREDEIVVLSRRKMVKHHPRIDFVLWDGETQGEWTEALQGADVIINLSGASINKRFTAKNKKLLYNSRLQPTKALATAIQSLDNPAKLWINFSGVAIFNGAEDLQDEHGDAYGDDFLAKLSIDWEAACTQAHTPQTEKVILRMSPVLSKQSGIIRELTPLAKLGLAGTIGSGKQMMPWIHEEDFCRLVCWIIDQEQQEPIYHACSPHPESNKNFMKTLRQVVGRSIGLPLPTPLAKVGALLKGTDPTLLLETVPVTTNVTLKNGFKFNFPYLHDAIKQLIK</sequence>
<proteinExistence type="inferred from homology"/>
<dbReference type="RefSeq" id="WP_286652320.1">
    <property type="nucleotide sequence ID" value="NZ_JACAGK010000076.1"/>
</dbReference>
<comment type="caution">
    <text evidence="3">The sequence shown here is derived from an EMBL/GenBank/DDBJ whole genome shotgun (WGS) entry which is preliminary data.</text>
</comment>
<dbReference type="SUPFAM" id="SSF51735">
    <property type="entry name" value="NAD(P)-binding Rossmann-fold domains"/>
    <property type="match status" value="1"/>
</dbReference>
<organism evidence="3 4">
    <name type="scientific">Sphingobacterium hotanense</name>
    <dbReference type="NCBI Taxonomy" id="649196"/>
    <lineage>
        <taxon>Bacteria</taxon>
        <taxon>Pseudomonadati</taxon>
        <taxon>Bacteroidota</taxon>
        <taxon>Sphingobacteriia</taxon>
        <taxon>Sphingobacteriales</taxon>
        <taxon>Sphingobacteriaceae</taxon>
        <taxon>Sphingobacterium</taxon>
    </lineage>
</organism>
<dbReference type="InterPro" id="IPR036291">
    <property type="entry name" value="NAD(P)-bd_dom_sf"/>
</dbReference>
<comment type="similarity">
    <text evidence="1">Belongs to the NAD(P)-dependent epimerase/dehydratase family. SDR39U1 subfamily.</text>
</comment>
<dbReference type="Pfam" id="PF01370">
    <property type="entry name" value="Epimerase"/>
    <property type="match status" value="1"/>
</dbReference>
<evidence type="ECO:0000313" key="4">
    <source>
        <dbReference type="Proteomes" id="UP001170954"/>
    </source>
</evidence>
<evidence type="ECO:0000313" key="3">
    <source>
        <dbReference type="EMBL" id="MDM1050183.1"/>
    </source>
</evidence>
<evidence type="ECO:0000256" key="1">
    <source>
        <dbReference type="ARBA" id="ARBA00009353"/>
    </source>
</evidence>
<dbReference type="Gene3D" id="3.40.50.720">
    <property type="entry name" value="NAD(P)-binding Rossmann-like Domain"/>
    <property type="match status" value="1"/>
</dbReference>
<feature type="domain" description="NAD-dependent epimerase/dehydratase" evidence="2">
    <location>
        <begin position="4"/>
        <end position="219"/>
    </location>
</feature>
<dbReference type="PANTHER" id="PTHR11092:SF0">
    <property type="entry name" value="EPIMERASE FAMILY PROTEIN SDR39U1"/>
    <property type="match status" value="1"/>
</dbReference>
<dbReference type="EMBL" id="JACAGK010000076">
    <property type="protein sequence ID" value="MDM1050183.1"/>
    <property type="molecule type" value="Genomic_DNA"/>
</dbReference>